<dbReference type="OrthoDB" id="4526548at2759"/>
<evidence type="ECO:0000313" key="3">
    <source>
        <dbReference type="Proteomes" id="UP001141434"/>
    </source>
</evidence>
<evidence type="ECO:0000313" key="2">
    <source>
        <dbReference type="EMBL" id="KAJ5081543.1"/>
    </source>
</evidence>
<dbReference type="EMBL" id="JAPMSZ010000012">
    <property type="protein sequence ID" value="KAJ5081543.1"/>
    <property type="molecule type" value="Genomic_DNA"/>
</dbReference>
<dbReference type="Proteomes" id="UP001141434">
    <property type="component" value="Unassembled WGS sequence"/>
</dbReference>
<comment type="caution">
    <text evidence="2">The sequence shown here is derived from an EMBL/GenBank/DDBJ whole genome shotgun (WGS) entry which is preliminary data.</text>
</comment>
<dbReference type="AlphaFoldDB" id="A0A9W9EGT3"/>
<feature type="region of interest" description="Disordered" evidence="1">
    <location>
        <begin position="254"/>
        <end position="286"/>
    </location>
</feature>
<keyword evidence="3" id="KW-1185">Reference proteome</keyword>
<name>A0A9W9EGT3_9EURO</name>
<evidence type="ECO:0000256" key="1">
    <source>
        <dbReference type="SAM" id="MobiDB-lite"/>
    </source>
</evidence>
<feature type="compositionally biased region" description="Basic residues" evidence="1">
    <location>
        <begin position="254"/>
        <end position="266"/>
    </location>
</feature>
<reference evidence="2" key="1">
    <citation type="submission" date="2022-11" db="EMBL/GenBank/DDBJ databases">
        <authorList>
            <person name="Petersen C."/>
        </authorList>
    </citation>
    <scope>NUCLEOTIDE SEQUENCE</scope>
    <source>
        <strain evidence="2">IBT 34128</strain>
    </source>
</reference>
<dbReference type="GeneID" id="81399501"/>
<accession>A0A9W9EGT3</accession>
<sequence length="312" mass="36286">MVQGKTRVFSIAATNPLTKKINTYAYAFINYETRESYRILFERIFKVLGDAGRKEVRWAYQNHYSDTAEGIRTVTVDMCKKQAPGLGDYLAGLDPRWTWSEHLQHVLIFCQTHVKRAFRKKFGDHPATAIINYIWEADSKQAVLSLMEAMISQFPETESWVKNKQVDWILSSITPEASKIPIHWWIQAPHHTGICESSHFVDNEAVGRKQALLTAILRTKGHVHEMFQKNQFETQHGIDFTWRSNDIVTRIAKQNHRKDKRRRAAALRRERNPAQARDVTNPYENDEEYSRIANTKHTSCTKYKSTIFTSKS</sequence>
<dbReference type="RefSeq" id="XP_056506830.1">
    <property type="nucleotide sequence ID" value="XM_056660332.1"/>
</dbReference>
<gene>
    <name evidence="2" type="ORF">NUU61_009807</name>
</gene>
<protein>
    <submittedName>
        <fullName evidence="2">Uncharacterized protein</fullName>
    </submittedName>
</protein>
<proteinExistence type="predicted"/>
<organism evidence="2 3">
    <name type="scientific">Penicillium alfredii</name>
    <dbReference type="NCBI Taxonomy" id="1506179"/>
    <lineage>
        <taxon>Eukaryota</taxon>
        <taxon>Fungi</taxon>
        <taxon>Dikarya</taxon>
        <taxon>Ascomycota</taxon>
        <taxon>Pezizomycotina</taxon>
        <taxon>Eurotiomycetes</taxon>
        <taxon>Eurotiomycetidae</taxon>
        <taxon>Eurotiales</taxon>
        <taxon>Aspergillaceae</taxon>
        <taxon>Penicillium</taxon>
    </lineage>
</organism>
<reference evidence="2" key="2">
    <citation type="journal article" date="2023" name="IMA Fungus">
        <title>Comparative genomic study of the Penicillium genus elucidates a diverse pangenome and 15 lateral gene transfer events.</title>
        <authorList>
            <person name="Petersen C."/>
            <person name="Sorensen T."/>
            <person name="Nielsen M.R."/>
            <person name="Sondergaard T.E."/>
            <person name="Sorensen J.L."/>
            <person name="Fitzpatrick D.A."/>
            <person name="Frisvad J.C."/>
            <person name="Nielsen K.L."/>
        </authorList>
    </citation>
    <scope>NUCLEOTIDE SEQUENCE</scope>
    <source>
        <strain evidence="2">IBT 34128</strain>
    </source>
</reference>